<dbReference type="PANTHER" id="PTHR11771">
    <property type="entry name" value="LIPOXYGENASE"/>
    <property type="match status" value="1"/>
</dbReference>
<reference evidence="5 6" key="1">
    <citation type="journal article" date="2024" name="G3 (Bethesda)">
        <title>Genome assembly of Hibiscus sabdariffa L. provides insights into metabolisms of medicinal natural products.</title>
        <authorList>
            <person name="Kim T."/>
        </authorList>
    </citation>
    <scope>NUCLEOTIDE SEQUENCE [LARGE SCALE GENOMIC DNA]</scope>
    <source>
        <strain evidence="5">TK-2024</strain>
        <tissue evidence="5">Old leaves</tissue>
    </source>
</reference>
<evidence type="ECO:0000256" key="3">
    <source>
        <dbReference type="ARBA" id="ARBA00023002"/>
    </source>
</evidence>
<gene>
    <name evidence="5" type="ORF">V6N11_029625</name>
</gene>
<dbReference type="SUPFAM" id="SSF48484">
    <property type="entry name" value="Lipoxigenase"/>
    <property type="match status" value="1"/>
</dbReference>
<organism evidence="5 6">
    <name type="scientific">Hibiscus sabdariffa</name>
    <name type="common">roselle</name>
    <dbReference type="NCBI Taxonomy" id="183260"/>
    <lineage>
        <taxon>Eukaryota</taxon>
        <taxon>Viridiplantae</taxon>
        <taxon>Streptophyta</taxon>
        <taxon>Embryophyta</taxon>
        <taxon>Tracheophyta</taxon>
        <taxon>Spermatophyta</taxon>
        <taxon>Magnoliopsida</taxon>
        <taxon>eudicotyledons</taxon>
        <taxon>Gunneridae</taxon>
        <taxon>Pentapetalae</taxon>
        <taxon>rosids</taxon>
        <taxon>malvids</taxon>
        <taxon>Malvales</taxon>
        <taxon>Malvaceae</taxon>
        <taxon>Malvoideae</taxon>
        <taxon>Hibiscus</taxon>
    </lineage>
</organism>
<keyword evidence="1" id="KW-0479">Metal-binding</keyword>
<keyword evidence="6" id="KW-1185">Reference proteome</keyword>
<feature type="domain" description="Lipoxygenase" evidence="4">
    <location>
        <begin position="1"/>
        <end position="129"/>
    </location>
</feature>
<evidence type="ECO:0000313" key="6">
    <source>
        <dbReference type="Proteomes" id="UP001396334"/>
    </source>
</evidence>
<dbReference type="PROSITE" id="PS51393">
    <property type="entry name" value="LIPOXYGENASE_3"/>
    <property type="match status" value="1"/>
</dbReference>
<comment type="caution">
    <text evidence="5">The sequence shown here is derived from an EMBL/GenBank/DDBJ whole genome shotgun (WGS) entry which is preliminary data.</text>
</comment>
<sequence>MPEPDTDEYEELKKDPDLAFLKTITAQFQTLLGVSLIEVLSRHSTDEIYLGQRDTAEWTTDDEPLAAFERFGKKLVEIEKRIMERNSDGRLKNRAGPVKMPYMLMYPNTSDYSREGGLTGKGLGHFSPLVDAVLRIRMLPKGVPLPPSGPSTRISDPPPSPFEMLPKRVHIPPSGPSTCTSNPPPSPFEMLPEGMSIPPSDLTDILRIHLHHFCNGIYSSGAPLQEINQIRLRAWYV</sequence>
<dbReference type="Pfam" id="PF00305">
    <property type="entry name" value="Lipoxygenase"/>
    <property type="match status" value="1"/>
</dbReference>
<evidence type="ECO:0000259" key="4">
    <source>
        <dbReference type="PROSITE" id="PS51393"/>
    </source>
</evidence>
<keyword evidence="2" id="KW-0223">Dioxygenase</keyword>
<dbReference type="InterPro" id="IPR013819">
    <property type="entry name" value="LipOase_C"/>
</dbReference>
<dbReference type="Gene3D" id="1.20.245.10">
    <property type="entry name" value="Lipoxygenase-1, Domain 5"/>
    <property type="match status" value="1"/>
</dbReference>
<dbReference type="Proteomes" id="UP001396334">
    <property type="component" value="Unassembled WGS sequence"/>
</dbReference>
<dbReference type="InterPro" id="IPR000907">
    <property type="entry name" value="LipOase"/>
</dbReference>
<name>A0ABR2P788_9ROSI</name>
<evidence type="ECO:0000313" key="5">
    <source>
        <dbReference type="EMBL" id="KAK8984309.1"/>
    </source>
</evidence>
<evidence type="ECO:0000256" key="1">
    <source>
        <dbReference type="ARBA" id="ARBA00022723"/>
    </source>
</evidence>
<proteinExistence type="predicted"/>
<evidence type="ECO:0000256" key="2">
    <source>
        <dbReference type="ARBA" id="ARBA00022964"/>
    </source>
</evidence>
<protein>
    <recommendedName>
        <fullName evidence="4">Lipoxygenase domain-containing protein</fullName>
    </recommendedName>
</protein>
<dbReference type="EMBL" id="JBBPBN010000078">
    <property type="protein sequence ID" value="KAK8984309.1"/>
    <property type="molecule type" value="Genomic_DNA"/>
</dbReference>
<keyword evidence="3" id="KW-0560">Oxidoreductase</keyword>
<dbReference type="InterPro" id="IPR036226">
    <property type="entry name" value="LipOase_C_sf"/>
</dbReference>
<accession>A0ABR2P788</accession>